<protein>
    <submittedName>
        <fullName evidence="1">Uncharacterized protein</fullName>
    </submittedName>
</protein>
<sequence length="112" mass="12390">MVTAKRFAAALPSLPGRLFDVATRARLGGGERPFPWRDLSTDPWQTTPVFYPQLPSEGPFWSPSQSPSVARVVEALRARFRELRGEFLGALPALEVTAGSGDRVADREPRLR</sequence>
<evidence type="ECO:0000313" key="2">
    <source>
        <dbReference type="Proteomes" id="UP001189429"/>
    </source>
</evidence>
<accession>A0ABN9Q280</accession>
<keyword evidence="2" id="KW-1185">Reference proteome</keyword>
<proteinExistence type="predicted"/>
<gene>
    <name evidence="1" type="ORF">PCOR1329_LOCUS8103</name>
</gene>
<dbReference type="Proteomes" id="UP001189429">
    <property type="component" value="Unassembled WGS sequence"/>
</dbReference>
<dbReference type="EMBL" id="CAUYUJ010002224">
    <property type="protein sequence ID" value="CAK0799757.1"/>
    <property type="molecule type" value="Genomic_DNA"/>
</dbReference>
<organism evidence="1 2">
    <name type="scientific">Prorocentrum cordatum</name>
    <dbReference type="NCBI Taxonomy" id="2364126"/>
    <lineage>
        <taxon>Eukaryota</taxon>
        <taxon>Sar</taxon>
        <taxon>Alveolata</taxon>
        <taxon>Dinophyceae</taxon>
        <taxon>Prorocentrales</taxon>
        <taxon>Prorocentraceae</taxon>
        <taxon>Prorocentrum</taxon>
    </lineage>
</organism>
<comment type="caution">
    <text evidence="1">The sequence shown here is derived from an EMBL/GenBank/DDBJ whole genome shotgun (WGS) entry which is preliminary data.</text>
</comment>
<evidence type="ECO:0000313" key="1">
    <source>
        <dbReference type="EMBL" id="CAK0799757.1"/>
    </source>
</evidence>
<reference evidence="1" key="1">
    <citation type="submission" date="2023-10" db="EMBL/GenBank/DDBJ databases">
        <authorList>
            <person name="Chen Y."/>
            <person name="Shah S."/>
            <person name="Dougan E. K."/>
            <person name="Thang M."/>
            <person name="Chan C."/>
        </authorList>
    </citation>
    <scope>NUCLEOTIDE SEQUENCE [LARGE SCALE GENOMIC DNA]</scope>
</reference>
<name>A0ABN9Q280_9DINO</name>